<dbReference type="Proteomes" id="UP000008898">
    <property type="component" value="Chromosome"/>
</dbReference>
<dbReference type="RefSeq" id="WP_013993016.1">
    <property type="nucleotide sequence ID" value="NC_015844.1"/>
</dbReference>
<evidence type="ECO:0000313" key="2">
    <source>
        <dbReference type="Proteomes" id="UP000008898"/>
    </source>
</evidence>
<dbReference type="HOGENOM" id="CLU_1634767_0_0_10"/>
<accession>G0L4H3</accession>
<proteinExistence type="predicted"/>
<dbReference type="KEGG" id="zga:ZOBELLIA_1653"/>
<evidence type="ECO:0008006" key="3">
    <source>
        <dbReference type="Google" id="ProtNLM"/>
    </source>
</evidence>
<dbReference type="AlphaFoldDB" id="G0L4H3"/>
<reference evidence="1 2" key="2">
    <citation type="journal article" date="2012" name="Environ. Microbiol.">
        <title>Characterization of the first alginolytic operons in a marine bacterium: from their emergence in marine Flavobacteriia to their independent transfers to marine Proteobacteria and human gut Bacteroides.</title>
        <authorList>
            <person name="Thomas F."/>
            <person name="Barbeyron T."/>
            <person name="Tonon T."/>
            <person name="Genicot S."/>
            <person name="Czjzek M."/>
            <person name="Michel G."/>
        </authorList>
    </citation>
    <scope>NUCLEOTIDE SEQUENCE [LARGE SCALE GENOMIC DNA]</scope>
    <source>
        <strain evidence="2">DSM 12802 / CCUG 47099 / CIP 106680 / NCIMB 13871 / Dsij</strain>
    </source>
</reference>
<protein>
    <recommendedName>
        <fullName evidence="3">DUF4468 domain-containing protein</fullName>
    </recommendedName>
</protein>
<evidence type="ECO:0000313" key="1">
    <source>
        <dbReference type="EMBL" id="CAZ95708.1"/>
    </source>
</evidence>
<name>G0L4H3_ZOBGA</name>
<keyword evidence="2" id="KW-1185">Reference proteome</keyword>
<dbReference type="EMBL" id="FP476056">
    <property type="protein sequence ID" value="CAZ95708.1"/>
    <property type="molecule type" value="Genomic_DNA"/>
</dbReference>
<sequence>MRLFLFLFMVNTLAFSQIEVDNGQVIWRSIRQYKGTSEQLLKQLKSSGKFSSLELNTNSIIGKFADAPINYKGTTSMYLMASNMMGSFVIQFKEDRYRIAAKNLKFKSQTSVGIFDEGSIYAIEKYALNGNGEFRKRFKSKDVPIIEDNLAKLFEFSQEDDW</sequence>
<dbReference type="OrthoDB" id="1118280at2"/>
<organism evidence="1 2">
    <name type="scientific">Zobellia galactanivorans (strain DSM 12802 / CCUG 47099 / CIP 106680 / NCIMB 13871 / Dsij)</name>
    <dbReference type="NCBI Taxonomy" id="63186"/>
    <lineage>
        <taxon>Bacteria</taxon>
        <taxon>Pseudomonadati</taxon>
        <taxon>Bacteroidota</taxon>
        <taxon>Flavobacteriia</taxon>
        <taxon>Flavobacteriales</taxon>
        <taxon>Flavobacteriaceae</taxon>
        <taxon>Zobellia</taxon>
    </lineage>
</organism>
<reference evidence="2" key="1">
    <citation type="submission" date="2009-07" db="EMBL/GenBank/DDBJ databases">
        <title>Complete genome sequence of Zobellia galactanivorans Dsij.</title>
        <authorList>
            <consortium name="Genoscope - CEA"/>
        </authorList>
    </citation>
    <scope>NUCLEOTIDE SEQUENCE [LARGE SCALE GENOMIC DNA]</scope>
    <source>
        <strain evidence="2">DSM 12802 / CCUG 47099 / CIP 106680 / NCIMB 13871 / Dsij</strain>
    </source>
</reference>
<dbReference type="STRING" id="63186.ZOBELLIA_1653"/>
<gene>
    <name evidence="1" type="ordered locus">zobellia_1653</name>
</gene>